<evidence type="ECO:0000313" key="3">
    <source>
        <dbReference type="Proteomes" id="UP001178281"/>
    </source>
</evidence>
<evidence type="ECO:0000256" key="1">
    <source>
        <dbReference type="SAM" id="MobiDB-lite"/>
    </source>
</evidence>
<gene>
    <name evidence="2" type="ORF">Q7X28_17895</name>
</gene>
<organism evidence="2 3">
    <name type="scientific">Tsukamurella strandjordii</name>
    <dbReference type="NCBI Taxonomy" id="147577"/>
    <lineage>
        <taxon>Bacteria</taxon>
        <taxon>Bacillati</taxon>
        <taxon>Actinomycetota</taxon>
        <taxon>Actinomycetes</taxon>
        <taxon>Mycobacteriales</taxon>
        <taxon>Tsukamurellaceae</taxon>
        <taxon>Tsukamurella</taxon>
    </lineage>
</organism>
<comment type="caution">
    <text evidence="2">The sequence shown here is derived from an EMBL/GenBank/DDBJ whole genome shotgun (WGS) entry which is preliminary data.</text>
</comment>
<proteinExistence type="predicted"/>
<dbReference type="AlphaFoldDB" id="A0AA90NCE5"/>
<dbReference type="RefSeq" id="WP_305112333.1">
    <property type="nucleotide sequence ID" value="NZ_JAUTIX010000007.1"/>
</dbReference>
<evidence type="ECO:0000313" key="2">
    <source>
        <dbReference type="EMBL" id="MDP0399796.1"/>
    </source>
</evidence>
<name>A0AA90NCE5_9ACTN</name>
<keyword evidence="3" id="KW-1185">Reference proteome</keyword>
<feature type="region of interest" description="Disordered" evidence="1">
    <location>
        <begin position="106"/>
        <end position="130"/>
    </location>
</feature>
<dbReference type="EMBL" id="JAUTIX010000007">
    <property type="protein sequence ID" value="MDP0399796.1"/>
    <property type="molecule type" value="Genomic_DNA"/>
</dbReference>
<accession>A0AA90NCE5</accession>
<sequence length="130" mass="14496">MSFDVAPDRRVRMMSDYSGPPLWSLYGGVDGEALGIPAPLSAELDAWQDLFDTGFHFDTGWRSDDLAREYEAEGRRLLPLVAAALPGFLVELDLWPVREEKVSAGGWFDDWTPPPPRTDGQWTAYRPGPG</sequence>
<protein>
    <submittedName>
        <fullName evidence="2">Uncharacterized protein</fullName>
    </submittedName>
</protein>
<dbReference type="Proteomes" id="UP001178281">
    <property type="component" value="Unassembled WGS sequence"/>
</dbReference>
<reference evidence="2" key="1">
    <citation type="submission" date="2023-08" db="EMBL/GenBank/DDBJ databases">
        <title>The draft genome of Tsukamurella strandjordii strain 050030.</title>
        <authorList>
            <person name="Zhao F."/>
            <person name="Feng Y."/>
            <person name="Zong Z."/>
        </authorList>
    </citation>
    <scope>NUCLEOTIDE SEQUENCE</scope>
    <source>
        <strain evidence="2">050030</strain>
    </source>
</reference>